<dbReference type="Proteomes" id="UP000829817">
    <property type="component" value="Chromosome"/>
</dbReference>
<dbReference type="RefSeq" id="WP_244784304.1">
    <property type="nucleotide sequence ID" value="NZ_CP091508.1"/>
</dbReference>
<keyword evidence="6" id="KW-1185">Reference proteome</keyword>
<keyword evidence="4" id="KW-0051">Antiviral defense</keyword>
<reference evidence="5 6" key="1">
    <citation type="journal article" date="2022" name="Res Sq">
        <title>Evolution of multicellular longitudinally dividing oral cavity symbionts (Neisseriaceae).</title>
        <authorList>
            <person name="Nyongesa S."/>
            <person name="Weber P."/>
            <person name="Bernet E."/>
            <person name="Pullido F."/>
            <person name="Nieckarz M."/>
            <person name="Delaby M."/>
            <person name="Nieves C."/>
            <person name="Viehboeck T."/>
            <person name="Krause N."/>
            <person name="Rivera-Millot A."/>
            <person name="Nakamura A."/>
            <person name="Vischer N."/>
            <person name="VanNieuwenhze M."/>
            <person name="Brun Y."/>
            <person name="Cava F."/>
            <person name="Bulgheresi S."/>
            <person name="Veyrier F."/>
        </authorList>
    </citation>
    <scope>NUCLEOTIDE SEQUENCE [LARGE SCALE GENOMIC DNA]</scope>
    <source>
        <strain evidence="5 6">CCUG 63373m</strain>
    </source>
</reference>
<evidence type="ECO:0000256" key="1">
    <source>
        <dbReference type="ARBA" id="ARBA00005772"/>
    </source>
</evidence>
<evidence type="ECO:0000256" key="2">
    <source>
        <dbReference type="ARBA" id="ARBA00016109"/>
    </source>
</evidence>
<accession>A0ABY4DRA0</accession>
<gene>
    <name evidence="5" type="ORF">LVJ83_09705</name>
</gene>
<evidence type="ECO:0000313" key="6">
    <source>
        <dbReference type="Proteomes" id="UP000829817"/>
    </source>
</evidence>
<sequence>MQAYQLTLRPETAFGTPLVGDTLFGQICWGIVEQYGEALLESCLQGYTKGSPFLVVSDAFPKGYVPLPTLPSAYWQQGEETDRKKLKKRQWLPESALGEPSRRWQMKAKSSNDLVPELISRHSQPHNSLNRQTHTTGAGTGFAPYESEQIWYAAGHEWQIYLLLDEGRLNAAQLQQVLTNIGLSGYGRDASTGLGKFSIIALEKTALFEQRSGNAVFTLAASCPQGLGYDAAHSYYHTQTRFGRHGNIQATAGQPFKQPVLMAQTGAVFSGTPSGKHNVGQGITGISQSQPQAVQQGYAPALSFDLEQAN</sequence>
<evidence type="ECO:0000256" key="4">
    <source>
        <dbReference type="ARBA" id="ARBA00023118"/>
    </source>
</evidence>
<evidence type="ECO:0000313" key="5">
    <source>
        <dbReference type="EMBL" id="UOO81240.1"/>
    </source>
</evidence>
<dbReference type="InterPro" id="IPR005510">
    <property type="entry name" value="Csm4"/>
</dbReference>
<dbReference type="EMBL" id="CP091508">
    <property type="protein sequence ID" value="UOO81240.1"/>
    <property type="molecule type" value="Genomic_DNA"/>
</dbReference>
<organism evidence="5 6">
    <name type="scientific">Uruburuella testudinis</name>
    <dbReference type="NCBI Taxonomy" id="1282863"/>
    <lineage>
        <taxon>Bacteria</taxon>
        <taxon>Pseudomonadati</taxon>
        <taxon>Pseudomonadota</taxon>
        <taxon>Betaproteobacteria</taxon>
        <taxon>Neisseriales</taxon>
        <taxon>Neisseriaceae</taxon>
        <taxon>Uruburuella</taxon>
    </lineage>
</organism>
<dbReference type="NCBIfam" id="TIGR01903">
    <property type="entry name" value="cas5_csm4"/>
    <property type="match status" value="1"/>
</dbReference>
<name>A0ABY4DRA0_9NEIS</name>
<keyword evidence="3" id="KW-0694">RNA-binding</keyword>
<proteinExistence type="inferred from homology"/>
<protein>
    <recommendedName>
        <fullName evidence="2">CRISPR system Cms protein Csm4</fullName>
    </recommendedName>
</protein>
<evidence type="ECO:0000256" key="3">
    <source>
        <dbReference type="ARBA" id="ARBA00022884"/>
    </source>
</evidence>
<comment type="similarity">
    <text evidence="1">Belongs to the CRISPR-associated Csm4 family.</text>
</comment>